<sequence length="398" mass="45013">MRCSVKDLCRCRGAYPVFWLMVVASLLLCLMFTLSVSEDGVFVNRVSSMNVTNPAEPVRQGSTPRVVFLVVQTKFSPGWCRMQLSSIMSNVSVVTIGVGMNYTHTKRHQWVLEYMEQEGLRDDDVVVVFDGGDTVFTGASRVQQAVDYFMAKTAPTAAKFNATAVQNGKAVAPLLFATHPLCFTPQLELVVTEGPRDYIEKCHWFYKSMFDVAESIPGQRMVQTRGTYLYLNAGGYVGRIWALRTAFAAYAGVAAMHRNWTCDQSIWAPLHVWSILQKPEVPSHLRLPYGIMSLDYNSTFFFNPYKGRGMPVVPAMFHFPGGTKFYRNSLPMFVRSTAWFHELQQDPRLLEETKRLLRDAKLVKVRGADGFTYTHHYGRVCSVEDALSATWLMSPLEK</sequence>
<dbReference type="EMBL" id="NBCO01000035">
    <property type="protein sequence ID" value="ORC85483.1"/>
    <property type="molecule type" value="Genomic_DNA"/>
</dbReference>
<keyword evidence="1" id="KW-0812">Transmembrane</keyword>
<dbReference type="PANTHER" id="PTHR36587:SF2">
    <property type="entry name" value="EXPRESSION SITE-ASSOCIATED GENE 3 (ESAG3)-LIKE PROTEIN"/>
    <property type="match status" value="1"/>
</dbReference>
<dbReference type="PANTHER" id="PTHR36587">
    <property type="entry name" value="EXPRESSION SITE-ASSOCIATED GENE 3 (ESAG3)-LIKE PROTEIN"/>
    <property type="match status" value="1"/>
</dbReference>
<keyword evidence="1" id="KW-1133">Transmembrane helix</keyword>
<comment type="caution">
    <text evidence="2">The sequence shown here is derived from an EMBL/GenBank/DDBJ whole genome shotgun (WGS) entry which is preliminary data.</text>
</comment>
<gene>
    <name evidence="2" type="ORF">TM35_000352270</name>
</gene>
<dbReference type="CDD" id="cd22997">
    <property type="entry name" value="GT_LH"/>
    <property type="match status" value="1"/>
</dbReference>
<accession>A0A1X0NLY2</accession>
<dbReference type="Proteomes" id="UP000192257">
    <property type="component" value="Unassembled WGS sequence"/>
</dbReference>
<dbReference type="VEuPathDB" id="TriTrypDB:TM35_000352270"/>
<dbReference type="AlphaFoldDB" id="A0A1X0NLY2"/>
<dbReference type="GeneID" id="39989060"/>
<feature type="transmembrane region" description="Helical" evidence="1">
    <location>
        <begin position="12"/>
        <end position="34"/>
    </location>
</feature>
<evidence type="ECO:0000313" key="2">
    <source>
        <dbReference type="EMBL" id="ORC85483.1"/>
    </source>
</evidence>
<dbReference type="OrthoDB" id="271034at2759"/>
<protein>
    <submittedName>
        <fullName evidence="2">Expression site-associated gene (ESAG-like) protein</fullName>
    </submittedName>
</protein>
<keyword evidence="1" id="KW-0472">Membrane</keyword>
<dbReference type="RefSeq" id="XP_028879549.1">
    <property type="nucleotide sequence ID" value="XM_029029280.1"/>
</dbReference>
<evidence type="ECO:0000313" key="3">
    <source>
        <dbReference type="Proteomes" id="UP000192257"/>
    </source>
</evidence>
<name>A0A1X0NLY2_9TRYP</name>
<evidence type="ECO:0000256" key="1">
    <source>
        <dbReference type="SAM" id="Phobius"/>
    </source>
</evidence>
<organism evidence="2 3">
    <name type="scientific">Trypanosoma theileri</name>
    <dbReference type="NCBI Taxonomy" id="67003"/>
    <lineage>
        <taxon>Eukaryota</taxon>
        <taxon>Discoba</taxon>
        <taxon>Euglenozoa</taxon>
        <taxon>Kinetoplastea</taxon>
        <taxon>Metakinetoplastina</taxon>
        <taxon>Trypanosomatida</taxon>
        <taxon>Trypanosomatidae</taxon>
        <taxon>Trypanosoma</taxon>
    </lineage>
</organism>
<keyword evidence="3" id="KW-1185">Reference proteome</keyword>
<proteinExistence type="predicted"/>
<reference evidence="2 3" key="1">
    <citation type="submission" date="2017-03" db="EMBL/GenBank/DDBJ databases">
        <title>An alternative strategy for trypanosome survival in the mammalian bloodstream revealed through genome and transcriptome analysis of the ubiquitous bovine parasite Trypanosoma (Megatrypanum) theileri.</title>
        <authorList>
            <person name="Kelly S."/>
            <person name="Ivens A."/>
            <person name="Mott A."/>
            <person name="O'Neill E."/>
            <person name="Emms D."/>
            <person name="Macleod O."/>
            <person name="Voorheis P."/>
            <person name="Matthews J."/>
            <person name="Matthews K."/>
            <person name="Carrington M."/>
        </authorList>
    </citation>
    <scope>NUCLEOTIDE SEQUENCE [LARGE SCALE GENOMIC DNA]</scope>
    <source>
        <strain evidence="2">Edinburgh</strain>
    </source>
</reference>